<dbReference type="EC" id="7.1.1.9" evidence="5"/>
<dbReference type="InterPro" id="IPR036257">
    <property type="entry name" value="Cyt_c_oxidase_su2_TM_sf"/>
</dbReference>
<comment type="similarity">
    <text evidence="4">Belongs to the cytochrome c oxidase subunit 2 family.</text>
</comment>
<dbReference type="PROSITE" id="PS00078">
    <property type="entry name" value="COX2"/>
    <property type="match status" value="1"/>
</dbReference>
<evidence type="ECO:0000256" key="18">
    <source>
        <dbReference type="ARBA" id="ARBA00031389"/>
    </source>
</evidence>
<dbReference type="InterPro" id="IPR002429">
    <property type="entry name" value="CcO_II-like_C"/>
</dbReference>
<dbReference type="Pfam" id="PF00116">
    <property type="entry name" value="COX2"/>
    <property type="match status" value="1"/>
</dbReference>
<dbReference type="InterPro" id="IPR011759">
    <property type="entry name" value="Cyt_c_oxidase_su2_TM_dom"/>
</dbReference>
<comment type="function">
    <text evidence="17">Subunits I and II form the functional core of the enzyme complex. Electrons originating in cytochrome c are transferred via heme a and Cu(A) to the binuclear center formed by heme a3 and Cu(B).</text>
</comment>
<evidence type="ECO:0000256" key="5">
    <source>
        <dbReference type="ARBA" id="ARBA00012949"/>
    </source>
</evidence>
<feature type="transmembrane region" description="Helical" evidence="23">
    <location>
        <begin position="59"/>
        <end position="81"/>
    </location>
</feature>
<dbReference type="GO" id="GO:0005507">
    <property type="term" value="F:copper ion binding"/>
    <property type="evidence" value="ECO:0007669"/>
    <property type="project" value="InterPro"/>
</dbReference>
<dbReference type="GO" id="GO:0042773">
    <property type="term" value="P:ATP synthesis coupled electron transport"/>
    <property type="evidence" value="ECO:0007669"/>
    <property type="project" value="TreeGrafter"/>
</dbReference>
<keyword evidence="10" id="KW-0479">Metal-binding</keyword>
<dbReference type="Gene3D" id="2.60.40.420">
    <property type="entry name" value="Cupredoxins - blue copper proteins"/>
    <property type="match status" value="1"/>
</dbReference>
<dbReference type="Gene3D" id="1.10.287.90">
    <property type="match status" value="1"/>
</dbReference>
<sequence>MSPTRHRNRRPALRRWAPRGAAFAALGIAATGCASNEFTRLGVPEPITEQAERVLALWQGSWVAAIAVGILVWGLIIWSVIFHRKRSEQLPPQVRYNMPIEALYTVLPIVIIAVLFYFTARDQAYLMETDEPADVNIHVNAFQWSWQFTYEGEENVNGEDVSIAGIPGDDPQLVLPNDSVIHFDLESPDVIHSFWIPAFVFKMDVIPGHPNEFQVKVNPDVEGTFAGRCAELCGVDHSRMLFTVKVVSPEEYEQWLEDQKQNPAEGVIEAPAPEAEQETGQEPDAGTEGAEQNEGASARPEGEQSPEASPAADEEAEQS</sequence>
<dbReference type="PROSITE" id="PS51257">
    <property type="entry name" value="PROKAR_LIPOPROTEIN"/>
    <property type="match status" value="1"/>
</dbReference>
<dbReference type="FunFam" id="1.10.287.90:FF:000003">
    <property type="entry name" value="Cytochrome C oxidase subunit II"/>
    <property type="match status" value="1"/>
</dbReference>
<evidence type="ECO:0000256" key="22">
    <source>
        <dbReference type="SAM" id="MobiDB-lite"/>
    </source>
</evidence>
<dbReference type="AlphaFoldDB" id="A0A1T4MD25"/>
<dbReference type="PROSITE" id="PS50857">
    <property type="entry name" value="COX2_CUA"/>
    <property type="match status" value="1"/>
</dbReference>
<evidence type="ECO:0000256" key="19">
    <source>
        <dbReference type="ARBA" id="ARBA00031399"/>
    </source>
</evidence>
<dbReference type="GO" id="GO:0004129">
    <property type="term" value="F:cytochrome-c oxidase activity"/>
    <property type="evidence" value="ECO:0007669"/>
    <property type="project" value="UniProtKB-EC"/>
</dbReference>
<dbReference type="InterPro" id="IPR014222">
    <property type="entry name" value="Cyt_c_oxidase_su2"/>
</dbReference>
<reference evidence="26 27" key="1">
    <citation type="submission" date="2017-02" db="EMBL/GenBank/DDBJ databases">
        <authorList>
            <person name="Peterson S.W."/>
        </authorList>
    </citation>
    <scope>NUCLEOTIDE SEQUENCE [LARGE SCALE GENOMIC DNA]</scope>
    <source>
        <strain evidence="26 27">DSM 45154</strain>
    </source>
</reference>
<evidence type="ECO:0000256" key="12">
    <source>
        <dbReference type="ARBA" id="ARBA00022967"/>
    </source>
</evidence>
<evidence type="ECO:0000256" key="7">
    <source>
        <dbReference type="ARBA" id="ARBA00022475"/>
    </source>
</evidence>
<organism evidence="26 27">
    <name type="scientific">Marinactinospora thermotolerans DSM 45154</name>
    <dbReference type="NCBI Taxonomy" id="1122192"/>
    <lineage>
        <taxon>Bacteria</taxon>
        <taxon>Bacillati</taxon>
        <taxon>Actinomycetota</taxon>
        <taxon>Actinomycetes</taxon>
        <taxon>Streptosporangiales</taxon>
        <taxon>Nocardiopsidaceae</taxon>
        <taxon>Marinactinospora</taxon>
    </lineage>
</organism>
<evidence type="ECO:0000256" key="13">
    <source>
        <dbReference type="ARBA" id="ARBA00022982"/>
    </source>
</evidence>
<evidence type="ECO:0000256" key="15">
    <source>
        <dbReference type="ARBA" id="ARBA00023008"/>
    </source>
</evidence>
<evidence type="ECO:0000256" key="4">
    <source>
        <dbReference type="ARBA" id="ARBA00007866"/>
    </source>
</evidence>
<comment type="subcellular location">
    <subcellularLocation>
        <location evidence="3">Cell membrane</location>
        <topology evidence="3">Multi-pass membrane protein</topology>
    </subcellularLocation>
</comment>
<dbReference type="STRING" id="1122192.SAMN02745673_01061"/>
<keyword evidence="12" id="KW-1278">Translocase</keyword>
<keyword evidence="15" id="KW-0186">Copper</keyword>
<dbReference type="GO" id="GO:0016491">
    <property type="term" value="F:oxidoreductase activity"/>
    <property type="evidence" value="ECO:0007669"/>
    <property type="project" value="InterPro"/>
</dbReference>
<keyword evidence="13" id="KW-0249">Electron transport</keyword>
<evidence type="ECO:0000256" key="14">
    <source>
        <dbReference type="ARBA" id="ARBA00022989"/>
    </source>
</evidence>
<dbReference type="PRINTS" id="PR01166">
    <property type="entry name" value="CYCOXIDASEII"/>
</dbReference>
<dbReference type="PANTHER" id="PTHR22888">
    <property type="entry name" value="CYTOCHROME C OXIDASE, SUBUNIT II"/>
    <property type="match status" value="1"/>
</dbReference>
<comment type="catalytic activity">
    <reaction evidence="20">
        <text>4 Fe(II)-[cytochrome c] + O2 + 8 H(+)(in) = 4 Fe(III)-[cytochrome c] + 2 H2O + 4 H(+)(out)</text>
        <dbReference type="Rhea" id="RHEA:11436"/>
        <dbReference type="Rhea" id="RHEA-COMP:10350"/>
        <dbReference type="Rhea" id="RHEA-COMP:14399"/>
        <dbReference type="ChEBI" id="CHEBI:15377"/>
        <dbReference type="ChEBI" id="CHEBI:15378"/>
        <dbReference type="ChEBI" id="CHEBI:15379"/>
        <dbReference type="ChEBI" id="CHEBI:29033"/>
        <dbReference type="ChEBI" id="CHEBI:29034"/>
        <dbReference type="EC" id="7.1.1.9"/>
    </reaction>
</comment>
<accession>A0A1T4MD25</accession>
<keyword evidence="11" id="KW-0732">Signal</keyword>
<dbReference type="PROSITE" id="PS50999">
    <property type="entry name" value="COX2_TM"/>
    <property type="match status" value="1"/>
</dbReference>
<evidence type="ECO:0000313" key="27">
    <source>
        <dbReference type="Proteomes" id="UP000190637"/>
    </source>
</evidence>
<keyword evidence="14 23" id="KW-1133">Transmembrane helix</keyword>
<dbReference type="PANTHER" id="PTHR22888:SF9">
    <property type="entry name" value="CYTOCHROME C OXIDASE SUBUNIT 2"/>
    <property type="match status" value="1"/>
</dbReference>
<dbReference type="Proteomes" id="UP000190637">
    <property type="component" value="Unassembled WGS sequence"/>
</dbReference>
<feature type="domain" description="Cytochrome oxidase subunit II copper A binding" evidence="24">
    <location>
        <begin position="132"/>
        <end position="258"/>
    </location>
</feature>
<evidence type="ECO:0000256" key="17">
    <source>
        <dbReference type="ARBA" id="ARBA00024688"/>
    </source>
</evidence>
<dbReference type="InterPro" id="IPR001505">
    <property type="entry name" value="Copper_CuA"/>
</dbReference>
<dbReference type="GO" id="GO:0005886">
    <property type="term" value="C:plasma membrane"/>
    <property type="evidence" value="ECO:0007669"/>
    <property type="project" value="UniProtKB-SubCell"/>
</dbReference>
<evidence type="ECO:0000256" key="23">
    <source>
        <dbReference type="SAM" id="Phobius"/>
    </source>
</evidence>
<comment type="cofactor">
    <cofactor evidence="1">
        <name>Cu cation</name>
        <dbReference type="ChEBI" id="CHEBI:23378"/>
    </cofactor>
</comment>
<dbReference type="EMBL" id="FUWS01000002">
    <property type="protein sequence ID" value="SJZ64939.1"/>
    <property type="molecule type" value="Genomic_DNA"/>
</dbReference>
<keyword evidence="8" id="KW-0679">Respiratory chain</keyword>
<evidence type="ECO:0000256" key="10">
    <source>
        <dbReference type="ARBA" id="ARBA00022723"/>
    </source>
</evidence>
<evidence type="ECO:0000256" key="11">
    <source>
        <dbReference type="ARBA" id="ARBA00022729"/>
    </source>
</evidence>
<evidence type="ECO:0000256" key="21">
    <source>
        <dbReference type="ARBA" id="ARBA00050058"/>
    </source>
</evidence>
<evidence type="ECO:0000256" key="16">
    <source>
        <dbReference type="ARBA" id="ARBA00023136"/>
    </source>
</evidence>
<keyword evidence="7" id="KW-1003">Cell membrane</keyword>
<dbReference type="CDD" id="cd13919">
    <property type="entry name" value="CuRO_HCO_II_like_5"/>
    <property type="match status" value="1"/>
</dbReference>
<evidence type="ECO:0000256" key="9">
    <source>
        <dbReference type="ARBA" id="ARBA00022692"/>
    </source>
</evidence>
<dbReference type="NCBIfam" id="TIGR02866">
    <property type="entry name" value="CoxB"/>
    <property type="match status" value="1"/>
</dbReference>
<keyword evidence="27" id="KW-1185">Reference proteome</keyword>
<dbReference type="InterPro" id="IPR045187">
    <property type="entry name" value="CcO_II"/>
</dbReference>
<evidence type="ECO:0000259" key="25">
    <source>
        <dbReference type="PROSITE" id="PS50999"/>
    </source>
</evidence>
<evidence type="ECO:0000259" key="24">
    <source>
        <dbReference type="PROSITE" id="PS50857"/>
    </source>
</evidence>
<evidence type="ECO:0000256" key="3">
    <source>
        <dbReference type="ARBA" id="ARBA00004651"/>
    </source>
</evidence>
<dbReference type="SUPFAM" id="SSF49503">
    <property type="entry name" value="Cupredoxins"/>
    <property type="match status" value="1"/>
</dbReference>
<feature type="transmembrane region" description="Helical" evidence="23">
    <location>
        <begin position="102"/>
        <end position="120"/>
    </location>
</feature>
<evidence type="ECO:0000256" key="20">
    <source>
        <dbReference type="ARBA" id="ARBA00047816"/>
    </source>
</evidence>
<protein>
    <recommendedName>
        <fullName evidence="5">cytochrome-c oxidase</fullName>
        <ecNumber evidence="5">7.1.1.9</ecNumber>
    </recommendedName>
    <alternativeName>
        <fullName evidence="19">Cytochrome aa3 subunit 2</fullName>
    </alternativeName>
    <alternativeName>
        <fullName evidence="18">Cytochrome c oxidase polypeptide II</fullName>
    </alternativeName>
    <alternativeName>
        <fullName evidence="21">Oxidase aa(3) subunit 2</fullName>
    </alternativeName>
</protein>
<evidence type="ECO:0000256" key="6">
    <source>
        <dbReference type="ARBA" id="ARBA00022448"/>
    </source>
</evidence>
<feature type="region of interest" description="Disordered" evidence="22">
    <location>
        <begin position="255"/>
        <end position="319"/>
    </location>
</feature>
<gene>
    <name evidence="26" type="ORF">SAMN02745673_01061</name>
</gene>
<keyword evidence="9 23" id="KW-0812">Transmembrane</keyword>
<comment type="cofactor">
    <cofactor evidence="2">
        <name>heme</name>
        <dbReference type="ChEBI" id="CHEBI:30413"/>
    </cofactor>
</comment>
<proteinExistence type="inferred from homology"/>
<evidence type="ECO:0000256" key="1">
    <source>
        <dbReference type="ARBA" id="ARBA00001935"/>
    </source>
</evidence>
<name>A0A1T4MD25_9ACTN</name>
<keyword evidence="6" id="KW-0813">Transport</keyword>
<dbReference type="InterPro" id="IPR008972">
    <property type="entry name" value="Cupredoxin"/>
</dbReference>
<evidence type="ECO:0000256" key="2">
    <source>
        <dbReference type="ARBA" id="ARBA00001971"/>
    </source>
</evidence>
<dbReference type="SUPFAM" id="SSF81464">
    <property type="entry name" value="Cytochrome c oxidase subunit II-like, transmembrane region"/>
    <property type="match status" value="1"/>
</dbReference>
<evidence type="ECO:0000313" key="26">
    <source>
        <dbReference type="EMBL" id="SJZ64939.1"/>
    </source>
</evidence>
<keyword evidence="16 23" id="KW-0472">Membrane</keyword>
<evidence type="ECO:0000256" key="8">
    <source>
        <dbReference type="ARBA" id="ARBA00022660"/>
    </source>
</evidence>
<feature type="domain" description="Cytochrome oxidase subunit II transmembrane region profile" evidence="25">
    <location>
        <begin position="35"/>
        <end position="130"/>
    </location>
</feature>